<proteinExistence type="predicted"/>
<feature type="compositionally biased region" description="Basic and acidic residues" evidence="1">
    <location>
        <begin position="1"/>
        <end position="16"/>
    </location>
</feature>
<dbReference type="EMBL" id="JAGDFM010000195">
    <property type="protein sequence ID" value="KAG7382839.1"/>
    <property type="molecule type" value="Genomic_DNA"/>
</dbReference>
<gene>
    <name evidence="2" type="ORF">PHYPSEUDO_004290</name>
</gene>
<dbReference type="SMART" id="SM00368">
    <property type="entry name" value="LRR_RI"/>
    <property type="match status" value="3"/>
</dbReference>
<feature type="region of interest" description="Disordered" evidence="1">
    <location>
        <begin position="1"/>
        <end position="25"/>
    </location>
</feature>
<keyword evidence="3" id="KW-1185">Reference proteome</keyword>
<dbReference type="InterPro" id="IPR052394">
    <property type="entry name" value="LRR-containing"/>
</dbReference>
<evidence type="ECO:0000313" key="2">
    <source>
        <dbReference type="EMBL" id="KAG7382839.1"/>
    </source>
</evidence>
<evidence type="ECO:0000256" key="1">
    <source>
        <dbReference type="SAM" id="MobiDB-lite"/>
    </source>
</evidence>
<dbReference type="InterPro" id="IPR001611">
    <property type="entry name" value="Leu-rich_rpt"/>
</dbReference>
<organism evidence="2 3">
    <name type="scientific">Phytophthora pseudosyringae</name>
    <dbReference type="NCBI Taxonomy" id="221518"/>
    <lineage>
        <taxon>Eukaryota</taxon>
        <taxon>Sar</taxon>
        <taxon>Stramenopiles</taxon>
        <taxon>Oomycota</taxon>
        <taxon>Peronosporomycetes</taxon>
        <taxon>Peronosporales</taxon>
        <taxon>Peronosporaceae</taxon>
        <taxon>Phytophthora</taxon>
    </lineage>
</organism>
<dbReference type="Pfam" id="PF13516">
    <property type="entry name" value="LRR_6"/>
    <property type="match status" value="2"/>
</dbReference>
<sequence length="284" mass="31069">MNTHEEEPPAEHEPPKADGQTSASSYQDAAGDELLRVLSTYVAVLREGASEKQIALLMGKRSVSPQRVVCLLDYAAQLNTSLVRLRLSKNPLGPEGARLLGSALVTNNTLQFLELDACELVGSAYRPQLEGVLALSKGIQSVRSRLRYVNIASNDLQPEGCRILLGAMSFHKTLTALDMSDNLLSLFNDKQGFLALSYVLQYSQQLCWLRIAHNPLTPTAASELKASVAANHSLTSLDAAHCGITRDEWLDYRSTRTIRSASPVKTGRKSAQQRPDGLLHMLKC</sequence>
<evidence type="ECO:0000313" key="3">
    <source>
        <dbReference type="Proteomes" id="UP000694044"/>
    </source>
</evidence>
<dbReference type="PANTHER" id="PTHR24114:SF2">
    <property type="entry name" value="F-BOX DOMAIN-CONTAINING PROTEIN-RELATED"/>
    <property type="match status" value="1"/>
</dbReference>
<protein>
    <submittedName>
        <fullName evidence="2">Uncharacterized protein</fullName>
    </submittedName>
</protein>
<dbReference type="PANTHER" id="PTHR24114">
    <property type="entry name" value="LEUCINE RICH REPEAT FAMILY PROTEIN"/>
    <property type="match status" value="1"/>
</dbReference>
<dbReference type="Proteomes" id="UP000694044">
    <property type="component" value="Unassembled WGS sequence"/>
</dbReference>
<accession>A0A8T1VRQ0</accession>
<comment type="caution">
    <text evidence="2">The sequence shown here is derived from an EMBL/GenBank/DDBJ whole genome shotgun (WGS) entry which is preliminary data.</text>
</comment>
<name>A0A8T1VRQ0_9STRA</name>
<dbReference type="OrthoDB" id="120976at2759"/>
<reference evidence="2" key="1">
    <citation type="submission" date="2021-02" db="EMBL/GenBank/DDBJ databases">
        <authorList>
            <person name="Palmer J.M."/>
        </authorList>
    </citation>
    <scope>NUCLEOTIDE SEQUENCE</scope>
    <source>
        <strain evidence="2">SCRP734</strain>
    </source>
</reference>
<dbReference type="AlphaFoldDB" id="A0A8T1VRQ0"/>